<evidence type="ECO:0000256" key="3">
    <source>
        <dbReference type="ARBA" id="ARBA00022448"/>
    </source>
</evidence>
<evidence type="ECO:0000256" key="5">
    <source>
        <dbReference type="ARBA" id="ARBA00022775"/>
    </source>
</evidence>
<protein>
    <submittedName>
        <fullName evidence="10 12">Synaptic vesicular amine transporter-like</fullName>
    </submittedName>
</protein>
<dbReference type="InterPro" id="IPR020846">
    <property type="entry name" value="MFS_dom"/>
</dbReference>
<dbReference type="Pfam" id="PF07690">
    <property type="entry name" value="MFS_1"/>
    <property type="match status" value="1"/>
</dbReference>
<dbReference type="GO" id="GO:0030672">
    <property type="term" value="C:synaptic vesicle membrane"/>
    <property type="evidence" value="ECO:0007669"/>
    <property type="project" value="TreeGrafter"/>
</dbReference>
<dbReference type="GO" id="GO:0042910">
    <property type="term" value="F:xenobiotic transmembrane transporter activity"/>
    <property type="evidence" value="ECO:0007669"/>
    <property type="project" value="InterPro"/>
</dbReference>
<dbReference type="PANTHER" id="PTHR23506">
    <property type="entry name" value="GH10249P"/>
    <property type="match status" value="1"/>
</dbReference>
<evidence type="ECO:0000256" key="2">
    <source>
        <dbReference type="ARBA" id="ARBA00006829"/>
    </source>
</evidence>
<evidence type="ECO:0000256" key="7">
    <source>
        <dbReference type="ARBA" id="ARBA00023136"/>
    </source>
</evidence>
<organism evidence="10">
    <name type="scientific">Saccoglossus kowalevskii</name>
    <name type="common">Acorn worm</name>
    <dbReference type="NCBI Taxonomy" id="10224"/>
    <lineage>
        <taxon>Eukaryota</taxon>
        <taxon>Metazoa</taxon>
        <taxon>Hemichordata</taxon>
        <taxon>Enteropneusta</taxon>
        <taxon>Harrimaniidae</taxon>
        <taxon>Saccoglossus</taxon>
    </lineage>
</organism>
<dbReference type="NCBIfam" id="TIGR00880">
    <property type="entry name" value="2_A_01_02"/>
    <property type="match status" value="1"/>
</dbReference>
<comment type="similarity">
    <text evidence="2">Belongs to the major facilitator superfamily. Vesicular transporter family.</text>
</comment>
<evidence type="ECO:0000313" key="10">
    <source>
        <dbReference type="EMBL" id="ALR88696.1"/>
    </source>
</evidence>
<dbReference type="CDD" id="cd17384">
    <property type="entry name" value="MFS_SLC18A1_2_VAT1_2"/>
    <property type="match status" value="1"/>
</dbReference>
<feature type="transmembrane region" description="Helical" evidence="8">
    <location>
        <begin position="425"/>
        <end position="446"/>
    </location>
</feature>
<keyword evidence="3" id="KW-0813">Transport</keyword>
<feature type="domain" description="Major facilitator superfamily (MFS) profile" evidence="9">
    <location>
        <begin position="37"/>
        <end position="482"/>
    </location>
</feature>
<dbReference type="InterPro" id="IPR036259">
    <property type="entry name" value="MFS_trans_sf"/>
</dbReference>
<dbReference type="OrthoDB" id="5086884at2759"/>
<dbReference type="InterPro" id="IPR011701">
    <property type="entry name" value="MFS"/>
</dbReference>
<feature type="transmembrane region" description="Helical" evidence="8">
    <location>
        <begin position="368"/>
        <end position="388"/>
    </location>
</feature>
<feature type="transmembrane region" description="Helical" evidence="8">
    <location>
        <begin position="194"/>
        <end position="218"/>
    </location>
</feature>
<dbReference type="GO" id="GO:0005335">
    <property type="term" value="F:serotonin:sodium:chloride symporter activity"/>
    <property type="evidence" value="ECO:0007669"/>
    <property type="project" value="TreeGrafter"/>
</dbReference>
<dbReference type="GO" id="GO:0043195">
    <property type="term" value="C:terminal bouton"/>
    <property type="evidence" value="ECO:0007669"/>
    <property type="project" value="TreeGrafter"/>
</dbReference>
<dbReference type="EMBL" id="KU064707">
    <property type="protein sequence ID" value="ALR88696.1"/>
    <property type="molecule type" value="mRNA"/>
</dbReference>
<dbReference type="Gene3D" id="1.20.1250.20">
    <property type="entry name" value="MFS general substrate transporter like domains"/>
    <property type="match status" value="2"/>
</dbReference>
<dbReference type="FunFam" id="1.20.1250.20:FF:000145">
    <property type="entry name" value="Chromaffin granule amine transporter"/>
    <property type="match status" value="1"/>
</dbReference>
<keyword evidence="4 8" id="KW-0812">Transmembrane</keyword>
<feature type="transmembrane region" description="Helical" evidence="8">
    <location>
        <begin position="36"/>
        <end position="59"/>
    </location>
</feature>
<dbReference type="AlphaFoldDB" id="A0A0U2M157"/>
<feature type="transmembrane region" description="Helical" evidence="8">
    <location>
        <begin position="341"/>
        <end position="361"/>
    </location>
</feature>
<keyword evidence="6 8" id="KW-1133">Transmembrane helix</keyword>
<dbReference type="InterPro" id="IPR001958">
    <property type="entry name" value="Tet-R_TetA/multi-R_MdtG-like"/>
</dbReference>
<feature type="transmembrane region" description="Helical" evidence="8">
    <location>
        <begin position="166"/>
        <end position="188"/>
    </location>
</feature>
<dbReference type="RefSeq" id="XP_006815467.1">
    <property type="nucleotide sequence ID" value="XM_006815404.1"/>
</dbReference>
<comment type="subcellular location">
    <subcellularLocation>
        <location evidence="1">Membrane</location>
        <topology evidence="1">Multi-pass membrane protein</topology>
    </subcellularLocation>
</comment>
<feature type="transmembrane region" description="Helical" evidence="8">
    <location>
        <begin position="230"/>
        <end position="256"/>
    </location>
</feature>
<evidence type="ECO:0000256" key="8">
    <source>
        <dbReference type="SAM" id="Phobius"/>
    </source>
</evidence>
<evidence type="ECO:0000259" key="9">
    <source>
        <dbReference type="PROSITE" id="PS50850"/>
    </source>
</evidence>
<dbReference type="PANTHER" id="PTHR23506:SF23">
    <property type="entry name" value="GH10249P"/>
    <property type="match status" value="1"/>
</dbReference>
<evidence type="ECO:0000256" key="4">
    <source>
        <dbReference type="ARBA" id="ARBA00022692"/>
    </source>
</evidence>
<keyword evidence="11" id="KW-1185">Reference proteome</keyword>
<feature type="transmembrane region" description="Helical" evidence="8">
    <location>
        <begin position="394"/>
        <end position="413"/>
    </location>
</feature>
<evidence type="ECO:0000256" key="1">
    <source>
        <dbReference type="ARBA" id="ARBA00004141"/>
    </source>
</evidence>
<feature type="transmembrane region" description="Helical" evidence="8">
    <location>
        <begin position="458"/>
        <end position="480"/>
    </location>
</feature>
<keyword evidence="5" id="KW-0532">Neurotransmitter transport</keyword>
<dbReference type="KEGG" id="sko:100367975"/>
<keyword evidence="7 8" id="KW-0472">Membrane</keyword>
<accession>A0A0U2M157</accession>
<proteinExistence type="evidence at transcript level"/>
<evidence type="ECO:0000256" key="6">
    <source>
        <dbReference type="ARBA" id="ARBA00022989"/>
    </source>
</evidence>
<sequence>MRLSSWFEVKRQELYQWHSEFTWHGFFVQIRSSRRLVLFIVFVALLLDNMLLTTVVPIIPDYLFRLEHPDEVRFIDGHGETVTNTTNVTSAFRHSLNFTSEYNSSMCSSANSAWFPECNVTDDAYTRSSYGQDLRDENVEVGLLFASKAFIQLIANPFIGPLTNRIGYSIPMFVGFIIMFIATIIFAVGESYSVLLIARMLQGIGSACSSVAGMGMLAERYPDDEERGNAMGIALGGLALGVLIGPPFGGVVYQFLGKEAPFYILAALALGDGLLQLLVLKPGVGKEVQMEGTPLLTLIKDPYILIAAGSITFANMAIALLEPSMPLWMMETMETEKWQLGAAFLPASVSYLISTNIFGPLGHRMGRWLCSLIGMSITGICMAWIPFASNINELIAPCFFLGFAIGMVDSSMMPTMGYLVDLRHVSVYGSVYAIADVAFCLGFALGPALSGEIVKTVGFAWLLRGIAIVNLLYCPLCYFLRRPPAREDKQPFLNMEEKMPVSYTVQKQTDYQTLQEDTE</sequence>
<dbReference type="GO" id="GO:0015842">
    <property type="term" value="P:aminergic neurotransmitter loading into synaptic vesicle"/>
    <property type="evidence" value="ECO:0007669"/>
    <property type="project" value="TreeGrafter"/>
</dbReference>
<dbReference type="SUPFAM" id="SSF103473">
    <property type="entry name" value="MFS general substrate transporter"/>
    <property type="match status" value="1"/>
</dbReference>
<dbReference type="Proteomes" id="UP000694865">
    <property type="component" value="Unplaced"/>
</dbReference>
<name>A0A0U2M157_SACKO</name>
<feature type="transmembrane region" description="Helical" evidence="8">
    <location>
        <begin position="301"/>
        <end position="321"/>
    </location>
</feature>
<evidence type="ECO:0000313" key="12">
    <source>
        <dbReference type="RefSeq" id="XP_006815467.1"/>
    </source>
</evidence>
<gene>
    <name evidence="12" type="primary">LOC100367975</name>
</gene>
<evidence type="ECO:0000313" key="11">
    <source>
        <dbReference type="Proteomes" id="UP000694865"/>
    </source>
</evidence>
<dbReference type="PROSITE" id="PS50850">
    <property type="entry name" value="MFS"/>
    <property type="match status" value="1"/>
</dbReference>
<reference evidence="12" key="2">
    <citation type="submission" date="2025-05" db="UniProtKB">
        <authorList>
            <consortium name="RefSeq"/>
        </authorList>
    </citation>
    <scope>IDENTIFICATION</scope>
    <source>
        <tissue evidence="12">Testes</tissue>
    </source>
</reference>
<reference evidence="10" key="1">
    <citation type="journal article" date="2015" name="Nature">
        <title>Hemichordate genomes and deuterostome origins.</title>
        <authorList>
            <person name="Simakov O."/>
            <person name="Kawashima T."/>
            <person name="Marletaz F."/>
            <person name="Jenkins J."/>
            <person name="Koyanagi R."/>
            <person name="Mitros T."/>
            <person name="Hisata K."/>
            <person name="Bredeson J."/>
            <person name="Shoguchi E."/>
            <person name="Gyoja F."/>
            <person name="Yue J.X."/>
            <person name="Chen Y.C."/>
            <person name="Freeman R.M.Jr."/>
            <person name="Sasaki A."/>
            <person name="Hikosaka-Katayama T."/>
            <person name="Sato A."/>
            <person name="Fujie M."/>
            <person name="Baughman K.W."/>
            <person name="Levine J."/>
            <person name="Gonzalez P."/>
            <person name="Cameron C."/>
            <person name="Fritzenwanker J.H."/>
            <person name="Pani A.M."/>
            <person name="Goto H."/>
            <person name="Kanda M."/>
            <person name="Arakaki N."/>
            <person name="Yamasaki S."/>
            <person name="Qu J."/>
            <person name="Cree A."/>
            <person name="Ding Y."/>
            <person name="Dinh H.H."/>
            <person name="Dugan S."/>
            <person name="Holder M."/>
            <person name="Jhangiani S.N."/>
            <person name="Kovar C.L."/>
            <person name="Lee S.L."/>
            <person name="Lewis L.R."/>
            <person name="Morton D."/>
            <person name="Nazareth L.V."/>
            <person name="Okwuonu G."/>
            <person name="Santibanez J."/>
            <person name="Chen R."/>
            <person name="Richards S."/>
            <person name="Muzny D.M."/>
            <person name="Gillis A."/>
            <person name="Peshkin L."/>
            <person name="Wu M."/>
            <person name="Humphreys T."/>
            <person name="Su Y.H."/>
            <person name="Putnam N.H."/>
            <person name="Schmutz J."/>
            <person name="Fujiyama A."/>
            <person name="Yu J.K."/>
            <person name="Tagawa K."/>
            <person name="Worley K.C."/>
            <person name="Gibbs R.A."/>
            <person name="Kirschner M.W."/>
            <person name="Lowe C.J."/>
            <person name="Satoh N."/>
            <person name="Rokhsar D.S."/>
            <person name="Gerhart J."/>
        </authorList>
    </citation>
    <scope>NUCLEOTIDE SEQUENCE</scope>
</reference>
<dbReference type="GeneID" id="100367975"/>
<dbReference type="InterPro" id="IPR050930">
    <property type="entry name" value="MFS_Vesicular_Transporter"/>
</dbReference>